<accession>A0A3P5WC99</accession>
<proteinExistence type="predicted"/>
<name>A0A3P5WC99_9BACL</name>
<dbReference type="InterPro" id="IPR014060">
    <property type="entry name" value="PglZ"/>
</dbReference>
<sequence>MKMSEIQLLLKASFEKELLNHQKRHVVFWYDAEGEFLEDIKELVLEGVCIWMLTENNLFATKYELETVDPGSHFLLYANMEKPAPREDWLLSILKMGSEFQTDRVTIMMRELGITDDTLRPVFKKYTRFFNNRTRYSAFTSYKTNRYTEEMIDLTVLAALVKSPFNTLDDIIRTLFKLHGDEMHIAWNIIEKYGDIETFWLLAERYYGYSLKEKSLSSLLNHFVLTYLSEQVSFIDFPDSWQQYVSNKPTNAIIYIDSWMNHRTDQSIFNERMDELSEVLNVNASIEEWEIEKVAEADTFRAFDENVIHYLQKQLISGANQFDSYEELIKKRRRLHWYPEYQHDYEAIEYARCLSKFAHEKNRHIPEQPANELFQLYENDYFQADLYYRKFYTAYDRVKNKERLSALQTIVEDLYTNWFLQELSVKWTSSLERQQHQGWPLKEIEQQSNFYRTYVQPYVSGGERLFVVVSDALRFEVAKELIDTLNHERKASTTLKAIQSVVPSYTDLGMAALLPHNKIRYEGQDVFVDGIRATGIANRKKILNRSVEETFALTYQDFIVRSRSELRQLLVGKKLIYIYHNEIDARGDHAATEMGVFEAVDDTMNDIRLIINQLVNAVSASTIMITADHGFIYQRDQLEKRDKIPKEVDDARISTRRFILSDQEVNVDSTLTYSMDYILESDQQLYATVPKGADRFQVQGAGANYVHGGAMLQEIVVPVITFKNDRSKHSGNDLRKVEVKLTNPVRKITGIITYLEFFQTEKVEGKRRPNRLLAYFVNEEGQRISNENIIIADSPSGDPRDRTYREKFVFRTMRYNRKARYYLILQEEEKTPHSIYDKIPFSIDITISENGSDKHSD</sequence>
<protein>
    <submittedName>
        <fullName evidence="1">PglZ domain protein</fullName>
    </submittedName>
</protein>
<gene>
    <name evidence="1" type="ORF">FILTAD_00243</name>
</gene>
<dbReference type="NCBIfam" id="TIGR02687">
    <property type="entry name" value="BREX-1 system phosphatase PglZ type A"/>
    <property type="match status" value="1"/>
</dbReference>
<dbReference type="RefSeq" id="WP_124068697.1">
    <property type="nucleotide sequence ID" value="NZ_CBCRXF010000003.1"/>
</dbReference>
<reference evidence="1 2" key="1">
    <citation type="submission" date="2018-11" db="EMBL/GenBank/DDBJ databases">
        <authorList>
            <person name="Criscuolo A."/>
        </authorList>
    </citation>
    <scope>NUCLEOTIDE SEQUENCE [LARGE SCALE GENOMIC DNA]</scope>
    <source>
        <strain evidence="1">ATB-66</strain>
    </source>
</reference>
<dbReference type="Pfam" id="PF08665">
    <property type="entry name" value="PglZ"/>
    <property type="match status" value="1"/>
</dbReference>
<evidence type="ECO:0000313" key="1">
    <source>
        <dbReference type="EMBL" id="VDC19307.1"/>
    </source>
</evidence>
<dbReference type="OrthoDB" id="9769734at2"/>
<evidence type="ECO:0000313" key="2">
    <source>
        <dbReference type="Proteomes" id="UP000270468"/>
    </source>
</evidence>
<dbReference type="EMBL" id="UXAV01000017">
    <property type="protein sequence ID" value="VDC19307.1"/>
    <property type="molecule type" value="Genomic_DNA"/>
</dbReference>
<dbReference type="Proteomes" id="UP000270468">
    <property type="component" value="Unassembled WGS sequence"/>
</dbReference>
<keyword evidence="2" id="KW-1185">Reference proteome</keyword>
<dbReference type="AlphaFoldDB" id="A0A3P5WC99"/>
<organism evidence="1 2">
    <name type="scientific">Filibacter tadaridae</name>
    <dbReference type="NCBI Taxonomy" id="2483811"/>
    <lineage>
        <taxon>Bacteria</taxon>
        <taxon>Bacillati</taxon>
        <taxon>Bacillota</taxon>
        <taxon>Bacilli</taxon>
        <taxon>Bacillales</taxon>
        <taxon>Caryophanaceae</taxon>
        <taxon>Filibacter</taxon>
    </lineage>
</organism>